<sequence length="279" mass="30344">MGFQDMDYVLSRSARTLTYRIGEFVHVCAMYLGIAVLVTIAACVVVPSMRAQFNQLYTGLVQTLRPEAVKYDAYSQAVWPADKTQPALSEDGEDLSQTEQQQAVSTYQGFMKNLRASVTGQPIAGVTAAQQQALRSYLARKYKIAYSVAGALIHTAFIVGKEKNLDPQLILAVIAIESRYNPYAESHVGAQGLMQVMTKVHKEKFDIYMEGTLAVLSPEANIRVGGQILSDCIRRRGSIEGGLACYVGATGPSDGGYGAKVLAERRRIALASGIPIRAR</sequence>
<dbReference type="CDD" id="cd00254">
    <property type="entry name" value="LT-like"/>
    <property type="match status" value="1"/>
</dbReference>
<dbReference type="Gene3D" id="1.10.530.10">
    <property type="match status" value="1"/>
</dbReference>
<evidence type="ECO:0000313" key="2">
    <source>
        <dbReference type="Proteomes" id="UP000245216"/>
    </source>
</evidence>
<dbReference type="SUPFAM" id="SSF53955">
    <property type="entry name" value="Lysozyme-like"/>
    <property type="match status" value="1"/>
</dbReference>
<accession>A0A0S2JPR1</accession>
<dbReference type="Pfam" id="PF01464">
    <property type="entry name" value="SLT"/>
    <property type="match status" value="1"/>
</dbReference>
<gene>
    <name evidence="1" type="ORF">DF183_08100</name>
</gene>
<dbReference type="RefSeq" id="WP_042483286.1">
    <property type="nucleotide sequence ID" value="NZ_CAXOJJ010000031.1"/>
</dbReference>
<dbReference type="AlphaFoldDB" id="A0A0M7BQ32"/>
<reference evidence="1 2" key="2">
    <citation type="submission" date="2018-05" db="EMBL/GenBank/DDBJ databases">
        <authorList>
            <person name="Lanie J.A."/>
            <person name="Ng W.-L."/>
            <person name="Kazmierczak K.M."/>
            <person name="Andrzejewski T.M."/>
            <person name="Davidsen T.M."/>
            <person name="Wayne K.J."/>
            <person name="Tettelin H."/>
            <person name="Glass J.I."/>
            <person name="Rusch D."/>
            <person name="Podicherti R."/>
            <person name="Tsui H.-C.T."/>
            <person name="Winkler M.E."/>
        </authorList>
    </citation>
    <scope>NUCLEOTIDE SEQUENCE [LARGE SCALE GENOMIC DNA]</scope>
    <source>
        <strain evidence="1 2">YBY</strain>
    </source>
</reference>
<protein>
    <submittedName>
        <fullName evidence="1">Lytic transglycosylase domain-containing protein</fullName>
    </submittedName>
</protein>
<proteinExistence type="predicted"/>
<reference evidence="1 2" key="1">
    <citation type="submission" date="2018-05" db="EMBL/GenBank/DDBJ databases">
        <title>Genome Sequence of an Efficient Indole-Degrading Bacterium, Alcaligenes sp.YBY.</title>
        <authorList>
            <person name="Yang B."/>
        </authorList>
    </citation>
    <scope>NUCLEOTIDE SEQUENCE [LARGE SCALE GENOMIC DNA]</scope>
    <source>
        <strain evidence="1 2">YBY</strain>
    </source>
</reference>
<evidence type="ECO:0000313" key="1">
    <source>
        <dbReference type="EMBL" id="PWE14664.1"/>
    </source>
</evidence>
<dbReference type="InterPro" id="IPR023346">
    <property type="entry name" value="Lysozyme-like_dom_sf"/>
</dbReference>
<dbReference type="OrthoDB" id="9815002at2"/>
<dbReference type="InterPro" id="IPR008258">
    <property type="entry name" value="Transglycosylase_SLT_dom_1"/>
</dbReference>
<name>A0A0M7BQ32_ALCFA</name>
<dbReference type="KEGG" id="afa:UZ73_07000"/>
<dbReference type="Proteomes" id="UP000245216">
    <property type="component" value="Unassembled WGS sequence"/>
</dbReference>
<accession>A0A0M7BQ32</accession>
<dbReference type="EMBL" id="QEXO01000002">
    <property type="protein sequence ID" value="PWE14664.1"/>
    <property type="molecule type" value="Genomic_DNA"/>
</dbReference>
<organism evidence="1 2">
    <name type="scientific">Alcaligenes faecalis</name>
    <dbReference type="NCBI Taxonomy" id="511"/>
    <lineage>
        <taxon>Bacteria</taxon>
        <taxon>Pseudomonadati</taxon>
        <taxon>Pseudomonadota</taxon>
        <taxon>Betaproteobacteria</taxon>
        <taxon>Burkholderiales</taxon>
        <taxon>Alcaligenaceae</taxon>
        <taxon>Alcaligenes</taxon>
    </lineage>
</organism>
<dbReference type="STRING" id="511.UZ73_07000"/>
<dbReference type="GeneID" id="29369815"/>
<comment type="caution">
    <text evidence="1">The sequence shown here is derived from an EMBL/GenBank/DDBJ whole genome shotgun (WGS) entry which is preliminary data.</text>
</comment>